<reference evidence="1" key="1">
    <citation type="submission" date="2021-02" db="EMBL/GenBank/DDBJ databases">
        <authorList>
            <person name="Bekaert M."/>
        </authorList>
    </citation>
    <scope>NUCLEOTIDE SEQUENCE</scope>
    <source>
        <strain evidence="1">IoA-00</strain>
    </source>
</reference>
<dbReference type="EMBL" id="HG994581">
    <property type="protein sequence ID" value="CAF2874117.1"/>
    <property type="molecule type" value="Genomic_DNA"/>
</dbReference>
<sequence length="72" mass="8273">MKDEVLNIEGRKRAIIIHEFLKKKQRVGYKRKALLVCVNVAWFAPEAHRDGRSCGLTQISSMKSISMRPKGF</sequence>
<accession>A0A7R8H539</accession>
<gene>
    <name evidence="1" type="ORF">LSAA_6148</name>
</gene>
<evidence type="ECO:0000313" key="1">
    <source>
        <dbReference type="EMBL" id="CAF2874117.1"/>
    </source>
</evidence>
<protein>
    <submittedName>
        <fullName evidence="1">(salmon louse) hypothetical protein</fullName>
    </submittedName>
</protein>
<keyword evidence="2" id="KW-1185">Reference proteome</keyword>
<dbReference type="AlphaFoldDB" id="A0A7R8H539"/>
<organism evidence="1 2">
    <name type="scientific">Lepeophtheirus salmonis</name>
    <name type="common">Salmon louse</name>
    <name type="synonym">Caligus salmonis</name>
    <dbReference type="NCBI Taxonomy" id="72036"/>
    <lineage>
        <taxon>Eukaryota</taxon>
        <taxon>Metazoa</taxon>
        <taxon>Ecdysozoa</taxon>
        <taxon>Arthropoda</taxon>
        <taxon>Crustacea</taxon>
        <taxon>Multicrustacea</taxon>
        <taxon>Hexanauplia</taxon>
        <taxon>Copepoda</taxon>
        <taxon>Siphonostomatoida</taxon>
        <taxon>Caligidae</taxon>
        <taxon>Lepeophtheirus</taxon>
    </lineage>
</organism>
<name>A0A7R8H539_LEPSM</name>
<evidence type="ECO:0000313" key="2">
    <source>
        <dbReference type="Proteomes" id="UP000675881"/>
    </source>
</evidence>
<dbReference type="Proteomes" id="UP000675881">
    <property type="component" value="Chromosome 2"/>
</dbReference>
<proteinExistence type="predicted"/>